<reference evidence="3" key="1">
    <citation type="submission" date="2018-05" db="EMBL/GenBank/DDBJ databases">
        <title>Genome Sequencing of selected type strains of the family Eggerthellaceae.</title>
        <authorList>
            <person name="Danylec N."/>
            <person name="Stoll D.A."/>
            <person name="Doetsch A."/>
            <person name="Huch M."/>
        </authorList>
    </citation>
    <scope>NUCLEOTIDE SEQUENCE [LARGE SCALE GENOMIC DNA]</scope>
    <source>
        <strain evidence="3">DSM 24851</strain>
    </source>
</reference>
<feature type="transmembrane region" description="Helical" evidence="1">
    <location>
        <begin position="33"/>
        <end position="52"/>
    </location>
</feature>
<dbReference type="EMBL" id="QIBX01000004">
    <property type="protein sequence ID" value="RNL40864.1"/>
    <property type="molecule type" value="Genomic_DNA"/>
</dbReference>
<accession>A0A3N0B224</accession>
<keyword evidence="1" id="KW-0472">Membrane</keyword>
<dbReference type="OrthoDB" id="3180815at2"/>
<proteinExistence type="predicted"/>
<feature type="transmembrane region" description="Helical" evidence="1">
    <location>
        <begin position="270"/>
        <end position="289"/>
    </location>
</feature>
<dbReference type="AlphaFoldDB" id="A0A3N0B224"/>
<feature type="transmembrane region" description="Helical" evidence="1">
    <location>
        <begin position="211"/>
        <end position="232"/>
    </location>
</feature>
<keyword evidence="3" id="KW-1185">Reference proteome</keyword>
<evidence type="ECO:0000313" key="2">
    <source>
        <dbReference type="EMBL" id="RNL40864.1"/>
    </source>
</evidence>
<comment type="caution">
    <text evidence="2">The sequence shown here is derived from an EMBL/GenBank/DDBJ whole genome shotgun (WGS) entry which is preliminary data.</text>
</comment>
<gene>
    <name evidence="2" type="ORF">DMP06_03835</name>
</gene>
<feature type="transmembrane region" description="Helical" evidence="1">
    <location>
        <begin position="125"/>
        <end position="145"/>
    </location>
</feature>
<dbReference type="Proteomes" id="UP000269591">
    <property type="component" value="Unassembled WGS sequence"/>
</dbReference>
<evidence type="ECO:0000256" key="1">
    <source>
        <dbReference type="SAM" id="Phobius"/>
    </source>
</evidence>
<keyword evidence="1" id="KW-1133">Transmembrane helix</keyword>
<evidence type="ECO:0000313" key="3">
    <source>
        <dbReference type="Proteomes" id="UP000269591"/>
    </source>
</evidence>
<dbReference type="InterPro" id="IPR037185">
    <property type="entry name" value="EmrE-like"/>
</dbReference>
<sequence>MASAQVFLAGACYGAMATTYKLAYAAGFTSSQVVAGQAWLALLFFAIATALGRARGQRLTRLSAIQAFKLMGLGVLTCTTSILYCYAMSVLPAPVALTLLFQFTWIGLVIQVISTRRAPHACEMVALAVILVSTVFASGLYGTGLDSLDPAGIACALGAAVSCALFVTFSGKVQVTCSSAQRGLVVMTGAAALSLFSCPDFFASGALLQGFAPYAAVAGLFGMFCPVILFGLGAPHLSSGLSTIMASAELPMGLLISMIVLGVPLGIVEWAGVAAILAGVVIAQLPNLMPRH</sequence>
<keyword evidence="1" id="KW-0812">Transmembrane</keyword>
<protein>
    <submittedName>
        <fullName evidence="2">EamA-like transporter family protein</fullName>
    </submittedName>
</protein>
<dbReference type="SUPFAM" id="SSF103481">
    <property type="entry name" value="Multidrug resistance efflux transporter EmrE"/>
    <property type="match status" value="1"/>
</dbReference>
<feature type="transmembrane region" description="Helical" evidence="1">
    <location>
        <begin position="151"/>
        <end position="171"/>
    </location>
</feature>
<name>A0A3N0B224_9ACTN</name>
<feature type="transmembrane region" description="Helical" evidence="1">
    <location>
        <begin position="95"/>
        <end position="113"/>
    </location>
</feature>
<organism evidence="2 3">
    <name type="scientific">Slackia equolifaciens</name>
    <dbReference type="NCBI Taxonomy" id="498718"/>
    <lineage>
        <taxon>Bacteria</taxon>
        <taxon>Bacillati</taxon>
        <taxon>Actinomycetota</taxon>
        <taxon>Coriobacteriia</taxon>
        <taxon>Eggerthellales</taxon>
        <taxon>Eggerthellaceae</taxon>
        <taxon>Slackia</taxon>
    </lineage>
</organism>
<feature type="transmembrane region" description="Helical" evidence="1">
    <location>
        <begin position="244"/>
        <end position="264"/>
    </location>
</feature>
<feature type="transmembrane region" description="Helical" evidence="1">
    <location>
        <begin position="64"/>
        <end position="89"/>
    </location>
</feature>
<feature type="transmembrane region" description="Helical" evidence="1">
    <location>
        <begin position="183"/>
        <end position="205"/>
    </location>
</feature>